<protein>
    <submittedName>
        <fullName evidence="2">Uncharacterized protein</fullName>
    </submittedName>
</protein>
<feature type="region of interest" description="Disordered" evidence="1">
    <location>
        <begin position="1"/>
        <end position="49"/>
    </location>
</feature>
<comment type="caution">
    <text evidence="2">The sequence shown here is derived from an EMBL/GenBank/DDBJ whole genome shotgun (WGS) entry which is preliminary data.</text>
</comment>
<evidence type="ECO:0000313" key="3">
    <source>
        <dbReference type="Proteomes" id="UP001265746"/>
    </source>
</evidence>
<evidence type="ECO:0000313" key="2">
    <source>
        <dbReference type="EMBL" id="KAK2606897.1"/>
    </source>
</evidence>
<evidence type="ECO:0000256" key="1">
    <source>
        <dbReference type="SAM" id="MobiDB-lite"/>
    </source>
</evidence>
<gene>
    <name evidence="2" type="ORF">N8I77_005619</name>
</gene>
<accession>A0AAD9SET9</accession>
<dbReference type="AlphaFoldDB" id="A0AAD9SET9"/>
<dbReference type="EMBL" id="JAUJFL010000003">
    <property type="protein sequence ID" value="KAK2606897.1"/>
    <property type="molecule type" value="Genomic_DNA"/>
</dbReference>
<keyword evidence="3" id="KW-1185">Reference proteome</keyword>
<feature type="region of interest" description="Disordered" evidence="1">
    <location>
        <begin position="126"/>
        <end position="152"/>
    </location>
</feature>
<dbReference type="Proteomes" id="UP001265746">
    <property type="component" value="Unassembled WGS sequence"/>
</dbReference>
<feature type="compositionally biased region" description="Polar residues" evidence="1">
    <location>
        <begin position="14"/>
        <end position="23"/>
    </location>
</feature>
<organism evidence="2 3">
    <name type="scientific">Phomopsis amygdali</name>
    <name type="common">Fusicoccum amygdali</name>
    <dbReference type="NCBI Taxonomy" id="1214568"/>
    <lineage>
        <taxon>Eukaryota</taxon>
        <taxon>Fungi</taxon>
        <taxon>Dikarya</taxon>
        <taxon>Ascomycota</taxon>
        <taxon>Pezizomycotina</taxon>
        <taxon>Sordariomycetes</taxon>
        <taxon>Sordariomycetidae</taxon>
        <taxon>Diaporthales</taxon>
        <taxon>Diaporthaceae</taxon>
        <taxon>Diaporthe</taxon>
    </lineage>
</organism>
<name>A0AAD9SET9_PHOAM</name>
<sequence length="152" mass="17122">MATPLKPRRDTPEGSPSRSLAPQNNPPEPDHEPSQLFIEDVPSDPKECSRCHNEISLRGFVRSAKNRSTKGFRPEEMKVCNKCAFDQHNARAAGEHKDRVPTSERMQKQLSEEEYSEFYGAEAIIKRIPAGGKNNNKDDGDSDEVEYVPPEL</sequence>
<reference evidence="2" key="1">
    <citation type="submission" date="2023-06" db="EMBL/GenBank/DDBJ databases">
        <authorList>
            <person name="Noh H."/>
        </authorList>
    </citation>
    <scope>NUCLEOTIDE SEQUENCE</scope>
    <source>
        <strain evidence="2">DUCC20226</strain>
    </source>
</reference>
<proteinExistence type="predicted"/>